<dbReference type="Proteomes" id="UP000614610">
    <property type="component" value="Unassembled WGS sequence"/>
</dbReference>
<dbReference type="InterPro" id="IPR053169">
    <property type="entry name" value="MUG_Protein"/>
</dbReference>
<evidence type="ECO:0000313" key="3">
    <source>
        <dbReference type="Proteomes" id="UP000483672"/>
    </source>
</evidence>
<reference evidence="1 3" key="1">
    <citation type="submission" date="2019-06" db="EMBL/GenBank/DDBJ databases">
        <authorList>
            <person name="Palmer J.M."/>
        </authorList>
    </citation>
    <scope>NUCLEOTIDE SEQUENCE</scope>
    <source>
        <strain evidence="2 3">TWF191</strain>
        <strain evidence="1">TWF679</strain>
    </source>
</reference>
<organism evidence="1 4">
    <name type="scientific">Orbilia oligospora</name>
    <name type="common">Nematode-trapping fungus</name>
    <name type="synonym">Arthrobotrys oligospora</name>
    <dbReference type="NCBI Taxonomy" id="2813651"/>
    <lineage>
        <taxon>Eukaryota</taxon>
        <taxon>Fungi</taxon>
        <taxon>Dikarya</taxon>
        <taxon>Ascomycota</taxon>
        <taxon>Pezizomycotina</taxon>
        <taxon>Orbiliomycetes</taxon>
        <taxon>Orbiliales</taxon>
        <taxon>Orbiliaceae</taxon>
        <taxon>Orbilia</taxon>
    </lineage>
</organism>
<name>A0A6G1MLG5_ORBOL</name>
<dbReference type="OrthoDB" id="9984024at2759"/>
<evidence type="ECO:0000313" key="1">
    <source>
        <dbReference type="EMBL" id="KAF3213189.1"/>
    </source>
</evidence>
<dbReference type="GO" id="GO:0005975">
    <property type="term" value="P:carbohydrate metabolic process"/>
    <property type="evidence" value="ECO:0007669"/>
    <property type="project" value="InterPro"/>
</dbReference>
<dbReference type="Proteomes" id="UP000483672">
    <property type="component" value="Unassembled WGS sequence"/>
</dbReference>
<protein>
    <submittedName>
        <fullName evidence="1">Uncharacterized protein</fullName>
    </submittedName>
</protein>
<dbReference type="PANTHER" id="PTHR47791:SF3">
    <property type="entry name" value="MEIOTICALLY UP-REGULATED GENE 191 PROTEIN"/>
    <property type="match status" value="1"/>
</dbReference>
<dbReference type="Gene3D" id="1.50.10.20">
    <property type="match status" value="2"/>
</dbReference>
<dbReference type="InterPro" id="IPR008928">
    <property type="entry name" value="6-hairpin_glycosidase_sf"/>
</dbReference>
<dbReference type="EMBL" id="WIWT01000026">
    <property type="protein sequence ID" value="KAF3213189.1"/>
    <property type="molecule type" value="Genomic_DNA"/>
</dbReference>
<dbReference type="AlphaFoldDB" id="A0A6G1MLG5"/>
<gene>
    <name evidence="2" type="ORF">TWF191_010209</name>
    <name evidence="1" type="ORF">TWF679_005415</name>
</gene>
<proteinExistence type="predicted"/>
<dbReference type="EMBL" id="WIPF01000008">
    <property type="protein sequence ID" value="KAF3230323.1"/>
    <property type="molecule type" value="Genomic_DNA"/>
</dbReference>
<dbReference type="InterPro" id="IPR005198">
    <property type="entry name" value="Glyco_hydro_76"/>
</dbReference>
<dbReference type="Pfam" id="PF03663">
    <property type="entry name" value="Glyco_hydro_76"/>
    <property type="match status" value="2"/>
</dbReference>
<comment type="caution">
    <text evidence="1">The sequence shown here is derived from an EMBL/GenBank/DDBJ whole genome shotgun (WGS) entry which is preliminary data.</text>
</comment>
<accession>A0A6G1MLG5</accession>
<dbReference type="PANTHER" id="PTHR47791">
    <property type="entry name" value="MEIOTICALLY UP-REGULATED GENE 191 PROTEIN"/>
    <property type="match status" value="1"/>
</dbReference>
<sequence>MMFSAISSVGSMLSRVLGPTPKAENPFDNEAYRTEFISQLKTHTIALADDIWKNFWETDIDLFCNQRPSAETVQLGRYNGYTVWTFTLGLQSIIEAERLSPGTCGDNISTAIETLRERYYNPEFKAYSAWVYARGDTDVYYDDNAQIAIALTDAFLLLHDPIYLDLARRLCNFLITGWTSGDSPPGGIQWHVGDEAPHNDRCCCSTAITGVALLRTANALKPHIKNLKSYPSAAKLQLTDEEKQSDWVALEPGSDESIEEMEKDVQKFISFAQKCGDWLVDTLFIKEEDKKGDSLTHLIADKLTQSDDSNWKRDEHTILSYNIGTTLHLLCLLHQESQLSREAKIPDYTETIHTLAGTAVTPYKAIFNISAPNPDKRVWADFPYFTHLLIEGLLVYTSTFPHHTKIREVENMILHNVKFMKNHLSASPENPLFYHRNLKLNKISKEKTEEWNKIMGTNEKEDLDKTERVYDEPWEKLEEATMARTLLAQGGVARGLALVAGTIGRKIEIQEETTRVLNSASLVAGDW</sequence>
<dbReference type="SUPFAM" id="SSF48208">
    <property type="entry name" value="Six-hairpin glycosidases"/>
    <property type="match status" value="1"/>
</dbReference>
<evidence type="ECO:0000313" key="2">
    <source>
        <dbReference type="EMBL" id="KAF3230323.1"/>
    </source>
</evidence>
<evidence type="ECO:0000313" key="4">
    <source>
        <dbReference type="Proteomes" id="UP000614610"/>
    </source>
</evidence>